<keyword evidence="2" id="KW-1185">Reference proteome</keyword>
<protein>
    <submittedName>
        <fullName evidence="1">Uncharacterized protein</fullName>
    </submittedName>
</protein>
<evidence type="ECO:0000313" key="2">
    <source>
        <dbReference type="Proteomes" id="UP001233999"/>
    </source>
</evidence>
<gene>
    <name evidence="1" type="ORF">L9F63_003722</name>
</gene>
<accession>A0AAD7ZJJ5</accession>
<dbReference type="EMBL" id="JASPKZ010007834">
    <property type="protein sequence ID" value="KAJ9581934.1"/>
    <property type="molecule type" value="Genomic_DNA"/>
</dbReference>
<reference evidence="1" key="1">
    <citation type="journal article" date="2023" name="IScience">
        <title>Live-bearing cockroach genome reveals convergent evolutionary mechanisms linked to viviparity in insects and beyond.</title>
        <authorList>
            <person name="Fouks B."/>
            <person name="Harrison M.C."/>
            <person name="Mikhailova A.A."/>
            <person name="Marchal E."/>
            <person name="English S."/>
            <person name="Carruthers M."/>
            <person name="Jennings E.C."/>
            <person name="Chiamaka E.L."/>
            <person name="Frigard R.A."/>
            <person name="Pippel M."/>
            <person name="Attardo G.M."/>
            <person name="Benoit J.B."/>
            <person name="Bornberg-Bauer E."/>
            <person name="Tobe S.S."/>
        </authorList>
    </citation>
    <scope>NUCLEOTIDE SEQUENCE</scope>
    <source>
        <strain evidence="1">Stay&amp;Tobe</strain>
    </source>
</reference>
<name>A0AAD7ZJJ5_DIPPU</name>
<dbReference type="Proteomes" id="UP001233999">
    <property type="component" value="Unassembled WGS sequence"/>
</dbReference>
<evidence type="ECO:0000313" key="1">
    <source>
        <dbReference type="EMBL" id="KAJ9581934.1"/>
    </source>
</evidence>
<feature type="non-terminal residue" evidence="1">
    <location>
        <position position="1"/>
    </location>
</feature>
<comment type="caution">
    <text evidence="1">The sequence shown here is derived from an EMBL/GenBank/DDBJ whole genome shotgun (WGS) entry which is preliminary data.</text>
</comment>
<reference evidence="1" key="2">
    <citation type="submission" date="2023-05" db="EMBL/GenBank/DDBJ databases">
        <authorList>
            <person name="Fouks B."/>
        </authorList>
    </citation>
    <scope>NUCLEOTIDE SEQUENCE</scope>
    <source>
        <strain evidence="1">Stay&amp;Tobe</strain>
        <tissue evidence="1">Testes</tissue>
    </source>
</reference>
<sequence>DILSHTCPNPEIRLWDYYSGAFITTYLMFRIRCSLWYEFKYPCAEPHYIVRVRYR</sequence>
<organism evidence="1 2">
    <name type="scientific">Diploptera punctata</name>
    <name type="common">Pacific beetle cockroach</name>
    <dbReference type="NCBI Taxonomy" id="6984"/>
    <lineage>
        <taxon>Eukaryota</taxon>
        <taxon>Metazoa</taxon>
        <taxon>Ecdysozoa</taxon>
        <taxon>Arthropoda</taxon>
        <taxon>Hexapoda</taxon>
        <taxon>Insecta</taxon>
        <taxon>Pterygota</taxon>
        <taxon>Neoptera</taxon>
        <taxon>Polyneoptera</taxon>
        <taxon>Dictyoptera</taxon>
        <taxon>Blattodea</taxon>
        <taxon>Blaberoidea</taxon>
        <taxon>Blaberidae</taxon>
        <taxon>Diplopterinae</taxon>
        <taxon>Diploptera</taxon>
    </lineage>
</organism>
<proteinExistence type="predicted"/>
<dbReference type="AlphaFoldDB" id="A0AAD7ZJJ5"/>